<name>A0A917J8Y2_9SPHI</name>
<organism evidence="1 2">
    <name type="scientific">Mucilaginibacter galii</name>
    <dbReference type="NCBI Taxonomy" id="2005073"/>
    <lineage>
        <taxon>Bacteria</taxon>
        <taxon>Pseudomonadati</taxon>
        <taxon>Bacteroidota</taxon>
        <taxon>Sphingobacteriia</taxon>
        <taxon>Sphingobacteriales</taxon>
        <taxon>Sphingobacteriaceae</taxon>
        <taxon>Mucilaginibacter</taxon>
    </lineage>
</organism>
<evidence type="ECO:0000313" key="1">
    <source>
        <dbReference type="EMBL" id="GGI49469.1"/>
    </source>
</evidence>
<reference evidence="1" key="1">
    <citation type="journal article" date="2014" name="Int. J. Syst. Evol. Microbiol.">
        <title>Complete genome sequence of Corynebacterium casei LMG S-19264T (=DSM 44701T), isolated from a smear-ripened cheese.</title>
        <authorList>
            <consortium name="US DOE Joint Genome Institute (JGI-PGF)"/>
            <person name="Walter F."/>
            <person name="Albersmeier A."/>
            <person name="Kalinowski J."/>
            <person name="Ruckert C."/>
        </authorList>
    </citation>
    <scope>NUCLEOTIDE SEQUENCE</scope>
    <source>
        <strain evidence="1">CCM 8711</strain>
    </source>
</reference>
<dbReference type="RefSeq" id="WP_188413771.1">
    <property type="nucleotide sequence ID" value="NZ_BMDO01000001.1"/>
</dbReference>
<evidence type="ECO:0000313" key="2">
    <source>
        <dbReference type="Proteomes" id="UP000662074"/>
    </source>
</evidence>
<accession>A0A917J8Y2</accession>
<dbReference type="AlphaFoldDB" id="A0A917J8Y2"/>
<gene>
    <name evidence="1" type="ORF">GCM10011425_06810</name>
</gene>
<protein>
    <submittedName>
        <fullName evidence="1">Uncharacterized protein</fullName>
    </submittedName>
</protein>
<proteinExistence type="predicted"/>
<comment type="caution">
    <text evidence="1">The sequence shown here is derived from an EMBL/GenBank/DDBJ whole genome shotgun (WGS) entry which is preliminary data.</text>
</comment>
<reference evidence="1" key="2">
    <citation type="submission" date="2020-09" db="EMBL/GenBank/DDBJ databases">
        <authorList>
            <person name="Sun Q."/>
            <person name="Sedlacek I."/>
        </authorList>
    </citation>
    <scope>NUCLEOTIDE SEQUENCE</scope>
    <source>
        <strain evidence="1">CCM 8711</strain>
    </source>
</reference>
<dbReference type="EMBL" id="BMDO01000001">
    <property type="protein sequence ID" value="GGI49469.1"/>
    <property type="molecule type" value="Genomic_DNA"/>
</dbReference>
<sequence>MSEAKSEDQHLEKTIDALENSIKNESATGSSTAITSWIKTLSDHKGFQTIVHDLEKLKEAIADKDGKKVYTLLEKLGNETVKAAEKAEGGENKAITKLGKTLLKGSKLVEKLVGKDEK</sequence>
<keyword evidence="2" id="KW-1185">Reference proteome</keyword>
<dbReference type="Proteomes" id="UP000662074">
    <property type="component" value="Unassembled WGS sequence"/>
</dbReference>